<keyword evidence="2" id="KW-0547">Nucleotide-binding</keyword>
<sequence length="892" mass="98136">MRIRFGSHLDGERGWQPANQLNVTTVGPLGLLNLLETQLGLLRAEQTSARRVVHYLTCLKQCDAPSRFYHRSLASDELGTAARLLAWRDLWHLHGWSGSLATAHSPRLGDMQAVEAIAVRVKGLAGSVGERLQGVAAVLEKRKPAIAEVLLCEFLTAHPQRWQAVLRLLPLREDASASASSAASPACLLGDLQRALAAISCGGTPEKLSWQDDGSLRFVRAETATLAARCLAESLRQQGAGQTLIVAEQGRSTLDEVLANAQLNRQGFKEPSAFRPALQVLPLMLEQVWSPLNVVGLLQFLTHPVCPLPALARTRIAKKLARSPGIGLGKDWQEMLAQIEAACSVYGRNWPAVRDSIAFWIEQPRFARNSAPGAPIEALLARVTALADYFRARLAADKVEQRFAFNAAYSQVWACKEALETLLEQGTLDIRPRQLQKLVAQVTARGSSNPLLVAELGACLSVANPAAAIDACDHVVWWQLAAGAMPSPYPWSRQEQAELNAAGVVLPSLTDELNRLAVDWLKPILSARKSLTLVLPPPGQEVHPVWQMIETAFGEPPPVHSLEQYLESGGVAMQPIVHRPLPARERCWQLPAGTPIQPRGPDSFSSLESYLFNPYQWLLKYPAALRPSEILDVSDSFLLYGNLAHGLIEHFYRRPDALTMPDSDFAAWFDENFAGIVQAEGAVLLMPGRGADLDNFRGQLRRAMGQLRSHLAQAGVTKVEPEKALAGHFKGGKIMGVADLVLTRADDSIAIVDLKWAGGAKYPKKLATNSHLQLAIYAELLRQETGQWPHLAYFILSQARLIAPDDRYFPDAAVIPKNKGLKNQGTPQLWARFQSTWQWRKEMQDAGQFELILSEADLKDESTPWPDDGLAPEVLNPRYNDFLALAGWEVTQ</sequence>
<feature type="domain" description="PD-(D/E)XK endonuclease-like" evidence="1">
    <location>
        <begin position="603"/>
        <end position="796"/>
    </location>
</feature>
<keyword evidence="2" id="KW-0378">Hydrolase</keyword>
<dbReference type="EMBL" id="JEMX01000018">
    <property type="protein sequence ID" value="EXI81773.1"/>
    <property type="molecule type" value="Genomic_DNA"/>
</dbReference>
<dbReference type="Pfam" id="PF12705">
    <property type="entry name" value="PDDEXK_1"/>
    <property type="match status" value="1"/>
</dbReference>
<keyword evidence="2" id="KW-0067">ATP-binding</keyword>
<protein>
    <submittedName>
        <fullName evidence="2">Inactivated superfamily I helicase</fullName>
    </submittedName>
</protein>
<gene>
    <name evidence="2" type="ORF">AW10_00959</name>
</gene>
<dbReference type="InterPro" id="IPR038726">
    <property type="entry name" value="PDDEXK_AddAB-type"/>
</dbReference>
<dbReference type="Gene3D" id="3.90.320.10">
    <property type="match status" value="1"/>
</dbReference>
<dbReference type="PATRIC" id="fig|1454003.3.peg.987"/>
<evidence type="ECO:0000259" key="1">
    <source>
        <dbReference type="Pfam" id="PF12705"/>
    </source>
</evidence>
<dbReference type="InterPro" id="IPR011604">
    <property type="entry name" value="PDDEXK-like_dom_sf"/>
</dbReference>
<evidence type="ECO:0000313" key="3">
    <source>
        <dbReference type="Proteomes" id="UP000021816"/>
    </source>
</evidence>
<evidence type="ECO:0000313" key="2">
    <source>
        <dbReference type="EMBL" id="EXI81773.1"/>
    </source>
</evidence>
<keyword evidence="2" id="KW-0347">Helicase</keyword>
<reference evidence="2 3" key="1">
    <citation type="submission" date="2014-02" db="EMBL/GenBank/DDBJ databases">
        <title>Expanding our view of genomic diversity in Candidatus Accumulibacter clades.</title>
        <authorList>
            <person name="Skennerton C.T."/>
            <person name="Barr J.J."/>
            <person name="Slater F.R."/>
            <person name="Bond P.L."/>
            <person name="Tyson G.W."/>
        </authorList>
    </citation>
    <scope>NUCLEOTIDE SEQUENCE [LARGE SCALE GENOMIC DNA]</scope>
    <source>
        <strain evidence="3">BA-92</strain>
    </source>
</reference>
<dbReference type="Proteomes" id="UP000021816">
    <property type="component" value="Unassembled WGS sequence"/>
</dbReference>
<dbReference type="AlphaFoldDB" id="A0A011NGD0"/>
<proteinExistence type="predicted"/>
<dbReference type="STRING" id="1454003.AW10_00959"/>
<name>A0A011NGD0_9PROT</name>
<dbReference type="GO" id="GO:0004386">
    <property type="term" value="F:helicase activity"/>
    <property type="evidence" value="ECO:0007669"/>
    <property type="project" value="UniProtKB-KW"/>
</dbReference>
<comment type="caution">
    <text evidence="2">The sequence shown here is derived from an EMBL/GenBank/DDBJ whole genome shotgun (WGS) entry which is preliminary data.</text>
</comment>
<accession>A0A011NGD0</accession>
<organism evidence="2 3">
    <name type="scientific">Candidatus Accumulibacter appositus</name>
    <dbReference type="NCBI Taxonomy" id="1454003"/>
    <lineage>
        <taxon>Bacteria</taxon>
        <taxon>Pseudomonadati</taxon>
        <taxon>Pseudomonadota</taxon>
        <taxon>Betaproteobacteria</taxon>
        <taxon>Candidatus Accumulibacter</taxon>
    </lineage>
</organism>